<dbReference type="Gene3D" id="3.40.50.2300">
    <property type="match status" value="1"/>
</dbReference>
<protein>
    <submittedName>
        <fullName evidence="8">Two-component response regulator ARR6</fullName>
    </submittedName>
</protein>
<name>A0A1J3G1V1_NOCCA</name>
<feature type="domain" description="Response regulatory" evidence="7">
    <location>
        <begin position="1"/>
        <end position="87"/>
    </location>
</feature>
<evidence type="ECO:0000256" key="3">
    <source>
        <dbReference type="ARBA" id="ARBA00023015"/>
    </source>
</evidence>
<dbReference type="PANTHER" id="PTHR43874">
    <property type="entry name" value="TWO-COMPONENT RESPONSE REGULATOR"/>
    <property type="match status" value="1"/>
</dbReference>
<evidence type="ECO:0000256" key="1">
    <source>
        <dbReference type="ARBA" id="ARBA00004123"/>
    </source>
</evidence>
<dbReference type="EMBL" id="GEVK01002582">
    <property type="protein sequence ID" value="JAU50250.1"/>
    <property type="molecule type" value="Transcribed_RNA"/>
</dbReference>
<keyword evidence="5" id="KW-0539">Nucleus</keyword>
<keyword evidence="4" id="KW-0804">Transcription</keyword>
<dbReference type="GO" id="GO:0005634">
    <property type="term" value="C:nucleus"/>
    <property type="evidence" value="ECO:0007669"/>
    <property type="project" value="UniProtKB-SubCell"/>
</dbReference>
<evidence type="ECO:0000256" key="6">
    <source>
        <dbReference type="PROSITE-ProRule" id="PRU00169"/>
    </source>
</evidence>
<dbReference type="GO" id="GO:0000160">
    <property type="term" value="P:phosphorelay signal transduction system"/>
    <property type="evidence" value="ECO:0007669"/>
    <property type="project" value="UniProtKB-KW"/>
</dbReference>
<evidence type="ECO:0000313" key="8">
    <source>
        <dbReference type="EMBL" id="JAU50250.1"/>
    </source>
</evidence>
<dbReference type="InterPro" id="IPR045279">
    <property type="entry name" value="ARR-like"/>
</dbReference>
<dbReference type="GO" id="GO:0009736">
    <property type="term" value="P:cytokinin-activated signaling pathway"/>
    <property type="evidence" value="ECO:0007669"/>
    <property type="project" value="InterPro"/>
</dbReference>
<dbReference type="PROSITE" id="PS50110">
    <property type="entry name" value="RESPONSE_REGULATORY"/>
    <property type="match status" value="1"/>
</dbReference>
<dbReference type="SUPFAM" id="SSF52172">
    <property type="entry name" value="CheY-like"/>
    <property type="match status" value="1"/>
</dbReference>
<keyword evidence="3" id="KW-0805">Transcription regulation</keyword>
<dbReference type="InterPro" id="IPR001789">
    <property type="entry name" value="Sig_transdc_resp-reg_receiver"/>
</dbReference>
<organism evidence="8">
    <name type="scientific">Noccaea caerulescens</name>
    <name type="common">Alpine penny-cress</name>
    <name type="synonym">Thlaspi caerulescens</name>
    <dbReference type="NCBI Taxonomy" id="107243"/>
    <lineage>
        <taxon>Eukaryota</taxon>
        <taxon>Viridiplantae</taxon>
        <taxon>Streptophyta</taxon>
        <taxon>Embryophyta</taxon>
        <taxon>Tracheophyta</taxon>
        <taxon>Spermatophyta</taxon>
        <taxon>Magnoliopsida</taxon>
        <taxon>eudicotyledons</taxon>
        <taxon>Gunneridae</taxon>
        <taxon>Pentapetalae</taxon>
        <taxon>rosids</taxon>
        <taxon>malvids</taxon>
        <taxon>Brassicales</taxon>
        <taxon>Brassicaceae</taxon>
        <taxon>Coluteocarpeae</taxon>
        <taxon>Noccaea</taxon>
    </lineage>
</organism>
<keyword evidence="6" id="KW-0597">Phosphoprotein</keyword>
<reference evidence="8" key="1">
    <citation type="submission" date="2016-07" db="EMBL/GenBank/DDBJ databases">
        <title>De novo transcriptome assembly of four accessions of the metal hyperaccumulator plant Noccaea caerulescens.</title>
        <authorList>
            <person name="Blande D."/>
            <person name="Halimaa P."/>
            <person name="Tervahauta A.I."/>
            <person name="Aarts M.G."/>
            <person name="Karenlampi S.O."/>
        </authorList>
    </citation>
    <scope>NUCLEOTIDE SEQUENCE</scope>
</reference>
<feature type="modified residue" description="4-aspartylphosphate" evidence="6">
    <location>
        <position position="20"/>
    </location>
</feature>
<evidence type="ECO:0000256" key="4">
    <source>
        <dbReference type="ARBA" id="ARBA00023163"/>
    </source>
</evidence>
<proteinExistence type="predicted"/>
<evidence type="ECO:0000256" key="2">
    <source>
        <dbReference type="ARBA" id="ARBA00023012"/>
    </source>
</evidence>
<comment type="subcellular location">
    <subcellularLocation>
        <location evidence="1">Nucleus</location>
    </subcellularLocation>
</comment>
<accession>A0A1J3G1V1</accession>
<dbReference type="Pfam" id="PF00072">
    <property type="entry name" value="Response_reg"/>
    <property type="match status" value="1"/>
</dbReference>
<sequence length="121" mass="13812">MSRKKSVDFEDVKVNLIMTDYSMPGMTGYELLKKIKESSACRDIPVVVMSSENILPRIDRCLEEGAEDFLLKPVKLSDVTRLRDSLMKVGDLSFTKKRELETENLYSLDSAPHSQLKRAKI</sequence>
<dbReference type="AlphaFoldDB" id="A0A1J3G1V1"/>
<keyword evidence="2" id="KW-0902">Two-component regulatory system</keyword>
<evidence type="ECO:0000256" key="5">
    <source>
        <dbReference type="ARBA" id="ARBA00023242"/>
    </source>
</evidence>
<dbReference type="PANTHER" id="PTHR43874:SF62">
    <property type="entry name" value="TWO-COMPONENT RESPONSE REGULATOR ARR6"/>
    <property type="match status" value="1"/>
</dbReference>
<dbReference type="InterPro" id="IPR011006">
    <property type="entry name" value="CheY-like_superfamily"/>
</dbReference>
<gene>
    <name evidence="8" type="ORF">LC_TR7760_c0_g1_i1_g.27384</name>
</gene>
<evidence type="ECO:0000259" key="7">
    <source>
        <dbReference type="PROSITE" id="PS50110"/>
    </source>
</evidence>